<keyword evidence="3 4" id="KW-0732">Signal</keyword>
<dbReference type="PROSITE" id="PS51257">
    <property type="entry name" value="PROKAR_LIPOPROTEIN"/>
    <property type="match status" value="1"/>
</dbReference>
<organism evidence="5 6">
    <name type="scientific">Planococcus wigleyi</name>
    <dbReference type="NCBI Taxonomy" id="2762216"/>
    <lineage>
        <taxon>Bacteria</taxon>
        <taxon>Bacillati</taxon>
        <taxon>Bacillota</taxon>
        <taxon>Bacilli</taxon>
        <taxon>Bacillales</taxon>
        <taxon>Caryophanaceae</taxon>
        <taxon>Planococcus</taxon>
    </lineage>
</organism>
<accession>A0ABR8WAZ8</accession>
<gene>
    <name evidence="5" type="primary">dctP</name>
    <name evidence="5" type="ORF">H9630_05180</name>
</gene>
<comment type="caution">
    <text evidence="5">The sequence shown here is derived from an EMBL/GenBank/DDBJ whole genome shotgun (WGS) entry which is preliminary data.</text>
</comment>
<dbReference type="Proteomes" id="UP000658980">
    <property type="component" value="Unassembled WGS sequence"/>
</dbReference>
<dbReference type="PANTHER" id="PTHR33376:SF7">
    <property type="entry name" value="C4-DICARBOXYLATE-BINDING PROTEIN DCTB"/>
    <property type="match status" value="1"/>
</dbReference>
<reference evidence="5 6" key="1">
    <citation type="submission" date="2020-08" db="EMBL/GenBank/DDBJ databases">
        <title>A Genomic Blueprint of the Chicken Gut Microbiome.</title>
        <authorList>
            <person name="Gilroy R."/>
            <person name="Ravi A."/>
            <person name="Getino M."/>
            <person name="Pursley I."/>
            <person name="Horton D.L."/>
            <person name="Alikhan N.-F."/>
            <person name="Baker D."/>
            <person name="Gharbi K."/>
            <person name="Hall N."/>
            <person name="Watson M."/>
            <person name="Adriaenssens E.M."/>
            <person name="Foster-Nyarko E."/>
            <person name="Jarju S."/>
            <person name="Secka A."/>
            <person name="Antonio M."/>
            <person name="Oren A."/>
            <person name="Chaudhuri R."/>
            <person name="La Ragione R.M."/>
            <person name="Hildebrand F."/>
            <person name="Pallen M.J."/>
        </authorList>
    </citation>
    <scope>NUCLEOTIDE SEQUENCE [LARGE SCALE GENOMIC DNA]</scope>
    <source>
        <strain evidence="5 6">Sa1BUA13</strain>
    </source>
</reference>
<dbReference type="RefSeq" id="WP_191714392.1">
    <property type="nucleotide sequence ID" value="NZ_JACSPU010000001.1"/>
</dbReference>
<evidence type="ECO:0000256" key="4">
    <source>
        <dbReference type="SAM" id="SignalP"/>
    </source>
</evidence>
<keyword evidence="6" id="KW-1185">Reference proteome</keyword>
<dbReference type="NCBIfam" id="NF037995">
    <property type="entry name" value="TRAP_S1"/>
    <property type="match status" value="1"/>
</dbReference>
<dbReference type="InterPro" id="IPR018389">
    <property type="entry name" value="DctP_fam"/>
</dbReference>
<proteinExistence type="inferred from homology"/>
<evidence type="ECO:0000313" key="6">
    <source>
        <dbReference type="Proteomes" id="UP000658980"/>
    </source>
</evidence>
<dbReference type="Gene3D" id="3.40.190.170">
    <property type="entry name" value="Bacterial extracellular solute-binding protein, family 7"/>
    <property type="match status" value="1"/>
</dbReference>
<dbReference type="EMBL" id="JACSPU010000001">
    <property type="protein sequence ID" value="MBD8014208.1"/>
    <property type="molecule type" value="Genomic_DNA"/>
</dbReference>
<dbReference type="InterPro" id="IPR038404">
    <property type="entry name" value="TRAP_DctP_sf"/>
</dbReference>
<keyword evidence="2" id="KW-0813">Transport</keyword>
<evidence type="ECO:0000256" key="2">
    <source>
        <dbReference type="ARBA" id="ARBA00022448"/>
    </source>
</evidence>
<protein>
    <submittedName>
        <fullName evidence="5">TRAP transporter substrate-binding protein DctP</fullName>
    </submittedName>
</protein>
<evidence type="ECO:0000256" key="3">
    <source>
        <dbReference type="ARBA" id="ARBA00022729"/>
    </source>
</evidence>
<feature type="signal peptide" evidence="4">
    <location>
        <begin position="1"/>
        <end position="19"/>
    </location>
</feature>
<dbReference type="PANTHER" id="PTHR33376">
    <property type="match status" value="1"/>
</dbReference>
<evidence type="ECO:0000313" key="5">
    <source>
        <dbReference type="EMBL" id="MBD8014208.1"/>
    </source>
</evidence>
<feature type="chain" id="PRO_5047013461" evidence="4">
    <location>
        <begin position="20"/>
        <end position="341"/>
    </location>
</feature>
<evidence type="ECO:0000256" key="1">
    <source>
        <dbReference type="ARBA" id="ARBA00009023"/>
    </source>
</evidence>
<sequence length="341" mass="38004">MQKKWLLSLVLVLTLSILAACGSGSSAGGDGGEEVTWKLNHIRPADTRTDKSANEFVTNVLDETEGRVNIEIYDNSQLGDYQLVQESVSTGEIEMQLATLGTNVDPSLQVAIAPYLVTNWEEAKQLYNSEDGMLNNYLSEQLEKQNIKLLAVYPQYFGSVFLAKEALDPKNPNVSKDMKIRVPAMKSFEEFGKGIGFVVTPLPASEMFTSLQTGVVDGVLGGGTELYYNQLSELGEYILPINTHFEAHYLTVNKDKFESLNGEDQEAILNVAKEFETAAFAQAEEEQNKYNELIEEEGVEVIELTDEEVKVFADKVRKDVWPIIESEYGEIFDDVKKELGI</sequence>
<name>A0ABR8WAZ8_9BACL</name>
<comment type="similarity">
    <text evidence="1">Belongs to the bacterial solute-binding protein 7 family.</text>
</comment>
<dbReference type="Pfam" id="PF03480">
    <property type="entry name" value="DctP"/>
    <property type="match status" value="1"/>
</dbReference>